<dbReference type="Ensembl" id="ENSOANT00000051322.1">
    <property type="protein sequence ID" value="ENSOANP00000045561.1"/>
    <property type="gene ID" value="ENSOANG00000042236.1"/>
</dbReference>
<reference evidence="5 6" key="1">
    <citation type="journal article" date="2008" name="Nature">
        <title>Genome analysis of the platypus reveals unique signatures of evolution.</title>
        <authorList>
            <person name="Warren W.C."/>
            <person name="Hillier L.W."/>
            <person name="Marshall Graves J.A."/>
            <person name="Birney E."/>
            <person name="Ponting C.P."/>
            <person name="Grutzner F."/>
            <person name="Belov K."/>
            <person name="Miller W."/>
            <person name="Clarke L."/>
            <person name="Chinwalla A.T."/>
            <person name="Yang S.P."/>
            <person name="Heger A."/>
            <person name="Locke D.P."/>
            <person name="Miethke P."/>
            <person name="Waters P.D."/>
            <person name="Veyrunes F."/>
            <person name="Fulton L."/>
            <person name="Fulton B."/>
            <person name="Graves T."/>
            <person name="Wallis J."/>
            <person name="Puente X.S."/>
            <person name="Lopez-Otin C."/>
            <person name="Ordonez G.R."/>
            <person name="Eichler E.E."/>
            <person name="Chen L."/>
            <person name="Cheng Z."/>
            <person name="Deakin J.E."/>
            <person name="Alsop A."/>
            <person name="Thompson K."/>
            <person name="Kirby P."/>
            <person name="Papenfuss A.T."/>
            <person name="Wakefield M.J."/>
            <person name="Olender T."/>
            <person name="Lancet D."/>
            <person name="Huttley G.A."/>
            <person name="Smit A.F."/>
            <person name="Pask A."/>
            <person name="Temple-Smith P."/>
            <person name="Batzer M.A."/>
            <person name="Walker J.A."/>
            <person name="Konkel M.K."/>
            <person name="Harris R.S."/>
            <person name="Whittington C.M."/>
            <person name="Wong E.S."/>
            <person name="Gemmell N.J."/>
            <person name="Buschiazzo E."/>
            <person name="Vargas Jentzsch I.M."/>
            <person name="Merkel A."/>
            <person name="Schmitz J."/>
            <person name="Zemann A."/>
            <person name="Churakov G."/>
            <person name="Kriegs J.O."/>
            <person name="Brosius J."/>
            <person name="Murchison E.P."/>
            <person name="Sachidanandam R."/>
            <person name="Smith C."/>
            <person name="Hannon G.J."/>
            <person name="Tsend-Ayush E."/>
            <person name="McMillan D."/>
            <person name="Attenborough R."/>
            <person name="Rens W."/>
            <person name="Ferguson-Smith M."/>
            <person name="Lefevre C.M."/>
            <person name="Sharp J.A."/>
            <person name="Nicholas K.R."/>
            <person name="Ray D.A."/>
            <person name="Kube M."/>
            <person name="Reinhardt R."/>
            <person name="Pringle T.H."/>
            <person name="Taylor J."/>
            <person name="Jones R.C."/>
            <person name="Nixon B."/>
            <person name="Dacheux J.L."/>
            <person name="Niwa H."/>
            <person name="Sekita Y."/>
            <person name="Huang X."/>
            <person name="Stark A."/>
            <person name="Kheradpour P."/>
            <person name="Kellis M."/>
            <person name="Flicek P."/>
            <person name="Chen Y."/>
            <person name="Webber C."/>
            <person name="Hardison R."/>
            <person name="Nelson J."/>
            <person name="Hallsworth-Pepin K."/>
            <person name="Delehaunty K."/>
            <person name="Markovic C."/>
            <person name="Minx P."/>
            <person name="Feng Y."/>
            <person name="Kremitzki C."/>
            <person name="Mitreva M."/>
            <person name="Glasscock J."/>
            <person name="Wylie T."/>
            <person name="Wohldmann P."/>
            <person name="Thiru P."/>
            <person name="Nhan M.N."/>
            <person name="Pohl C.S."/>
            <person name="Smith S.M."/>
            <person name="Hou S."/>
            <person name="Nefedov M."/>
            <person name="de Jong P.J."/>
            <person name="Renfree M.B."/>
            <person name="Mardis E.R."/>
            <person name="Wilson R.K."/>
        </authorList>
    </citation>
    <scope>NUCLEOTIDE SEQUENCE [LARGE SCALE GENOMIC DNA]</scope>
    <source>
        <strain evidence="5 6">Glennie</strain>
    </source>
</reference>
<dbReference type="GeneID" id="103170931"/>
<gene>
    <name evidence="5" type="primary">CD226</name>
</gene>
<dbReference type="InterPro" id="IPR013106">
    <property type="entry name" value="Ig_V-set"/>
</dbReference>
<evidence type="ECO:0000259" key="4">
    <source>
        <dbReference type="PROSITE" id="PS50835"/>
    </source>
</evidence>
<dbReference type="Proteomes" id="UP000002279">
    <property type="component" value="Chromosome 5"/>
</dbReference>
<feature type="region of interest" description="Disordered" evidence="1">
    <location>
        <begin position="304"/>
        <end position="323"/>
    </location>
</feature>
<dbReference type="SUPFAM" id="SSF48726">
    <property type="entry name" value="Immunoglobulin"/>
    <property type="match status" value="2"/>
</dbReference>
<keyword evidence="2" id="KW-0472">Membrane</keyword>
<dbReference type="GO" id="GO:0009897">
    <property type="term" value="C:external side of plasma membrane"/>
    <property type="evidence" value="ECO:0000318"/>
    <property type="project" value="GO_Central"/>
</dbReference>
<dbReference type="CTD" id="10666"/>
<dbReference type="InParanoid" id="A0A6I8NXD3"/>
<dbReference type="InterPro" id="IPR013783">
    <property type="entry name" value="Ig-like_fold"/>
</dbReference>
<sequence length="339" mass="38295">MEFFTLLIAILQLHQTIAKEILVTSVVKLAQNMILECVYPGNGSLTQMEWFKVAGTRKEIIAIFHPVYGTHIMEAYRDRIYFLNSSQSSKDMSISFKNASGADIGIHCCSIQTFPGGIWGKAIQVVKTDDFAVTRSPGRHMWSKPGQTANLTCKGPEARAGVQPILSVTWEWIRPHQVDTLLHCELALGMSYGSTDRRRIQGPCSQTMTSSFLVLRNVTASDSGLYRCTFRSSTGLNMTCETRLDISAERGHNHVYLITGGAASVSLLMILLAALTVYCNWKRKRKRKRKALFKELQEFQTRPCNSYGRPDFPNQPQNHEDEDIYINCPSFSKKQKTRR</sequence>
<dbReference type="InterPro" id="IPR003599">
    <property type="entry name" value="Ig_sub"/>
</dbReference>
<evidence type="ECO:0000313" key="5">
    <source>
        <dbReference type="Ensembl" id="ENSOANP00000045561.1"/>
    </source>
</evidence>
<keyword evidence="3" id="KW-0732">Signal</keyword>
<dbReference type="PROSITE" id="PS50835">
    <property type="entry name" value="IG_LIKE"/>
    <property type="match status" value="1"/>
</dbReference>
<evidence type="ECO:0000313" key="6">
    <source>
        <dbReference type="Proteomes" id="UP000002279"/>
    </source>
</evidence>
<dbReference type="GeneTree" id="ENSGT00500000044993"/>
<dbReference type="GO" id="GO:0002729">
    <property type="term" value="P:positive regulation of natural killer cell cytokine production"/>
    <property type="evidence" value="ECO:0007669"/>
    <property type="project" value="InterPro"/>
</dbReference>
<organism evidence="5 6">
    <name type="scientific">Ornithorhynchus anatinus</name>
    <name type="common">Duckbill platypus</name>
    <dbReference type="NCBI Taxonomy" id="9258"/>
    <lineage>
        <taxon>Eukaryota</taxon>
        <taxon>Metazoa</taxon>
        <taxon>Chordata</taxon>
        <taxon>Craniata</taxon>
        <taxon>Vertebrata</taxon>
        <taxon>Euteleostomi</taxon>
        <taxon>Mammalia</taxon>
        <taxon>Monotremata</taxon>
        <taxon>Ornithorhynchidae</taxon>
        <taxon>Ornithorhynchus</taxon>
    </lineage>
</organism>
<dbReference type="InterPro" id="IPR036179">
    <property type="entry name" value="Ig-like_dom_sf"/>
</dbReference>
<feature type="domain" description="Ig-like" evidence="4">
    <location>
        <begin position="131"/>
        <end position="239"/>
    </location>
</feature>
<evidence type="ECO:0000256" key="1">
    <source>
        <dbReference type="SAM" id="MobiDB-lite"/>
    </source>
</evidence>
<evidence type="ECO:0000256" key="3">
    <source>
        <dbReference type="SAM" id="SignalP"/>
    </source>
</evidence>
<dbReference type="FunFam" id="2.60.40.10:FF:003082">
    <property type="entry name" value="CD226 antigen (Predicted), isoform CRA_a"/>
    <property type="match status" value="1"/>
</dbReference>
<dbReference type="RefSeq" id="XP_028920462.1">
    <property type="nucleotide sequence ID" value="XM_029064629.1"/>
</dbReference>
<keyword evidence="2" id="KW-0812">Transmembrane</keyword>
<dbReference type="FunCoup" id="A0A6I8NXD3">
    <property type="interactions" value="318"/>
</dbReference>
<dbReference type="InterPro" id="IPR007110">
    <property type="entry name" value="Ig-like_dom"/>
</dbReference>
<dbReference type="AlphaFoldDB" id="A0A6I8NXD3"/>
<dbReference type="GO" id="GO:0060369">
    <property type="term" value="P:positive regulation of Fc receptor mediated stimulatory signaling pathway"/>
    <property type="evidence" value="ECO:0000318"/>
    <property type="project" value="GO_Central"/>
</dbReference>
<dbReference type="Pfam" id="PF07686">
    <property type="entry name" value="V-set"/>
    <property type="match status" value="2"/>
</dbReference>
<evidence type="ECO:0000256" key="2">
    <source>
        <dbReference type="SAM" id="Phobius"/>
    </source>
</evidence>
<dbReference type="GO" id="GO:0050839">
    <property type="term" value="F:cell adhesion molecule binding"/>
    <property type="evidence" value="ECO:0000318"/>
    <property type="project" value="GO_Central"/>
</dbReference>
<reference evidence="5" key="2">
    <citation type="submission" date="2025-08" db="UniProtKB">
        <authorList>
            <consortium name="Ensembl"/>
        </authorList>
    </citation>
    <scope>IDENTIFICATION</scope>
    <source>
        <strain evidence="5">Glennie</strain>
    </source>
</reference>
<dbReference type="Bgee" id="ENSOANG00000042236">
    <property type="expression patterns" value="Expressed in fibroblast and 6 other cell types or tissues"/>
</dbReference>
<feature type="chain" id="PRO_5026273866" evidence="3">
    <location>
        <begin position="19"/>
        <end position="339"/>
    </location>
</feature>
<accession>A0A6I8NXD3</accession>
<dbReference type="GO" id="GO:0050862">
    <property type="term" value="P:positive regulation of T cell receptor signaling pathway"/>
    <property type="evidence" value="ECO:0000318"/>
    <property type="project" value="GO_Central"/>
</dbReference>
<name>A0A6I8NXD3_ORNAN</name>
<dbReference type="PANTHER" id="PTHR47011:SF1">
    <property type="entry name" value="CD226 ANTIGEN"/>
    <property type="match status" value="1"/>
</dbReference>
<proteinExistence type="predicted"/>
<protein>
    <submittedName>
        <fullName evidence="5">CD226 molecule</fullName>
    </submittedName>
</protein>
<dbReference type="PANTHER" id="PTHR47011">
    <property type="entry name" value="CD226 ANTIGEN"/>
    <property type="match status" value="1"/>
</dbReference>
<dbReference type="GO" id="GO:0002891">
    <property type="term" value="P:positive regulation of immunoglobulin mediated immune response"/>
    <property type="evidence" value="ECO:0000318"/>
    <property type="project" value="GO_Central"/>
</dbReference>
<keyword evidence="2" id="KW-1133">Transmembrane helix</keyword>
<dbReference type="InterPro" id="IPR042842">
    <property type="entry name" value="CD226"/>
</dbReference>
<dbReference type="Gene3D" id="2.60.40.10">
    <property type="entry name" value="Immunoglobulins"/>
    <property type="match status" value="2"/>
</dbReference>
<feature type="transmembrane region" description="Helical" evidence="2">
    <location>
        <begin position="255"/>
        <end position="281"/>
    </location>
</feature>
<dbReference type="SMART" id="SM00409">
    <property type="entry name" value="IG"/>
    <property type="match status" value="2"/>
</dbReference>
<feature type="signal peptide" evidence="3">
    <location>
        <begin position="1"/>
        <end position="18"/>
    </location>
</feature>
<dbReference type="OMA" id="RATNNYR"/>
<reference evidence="5" key="3">
    <citation type="submission" date="2025-09" db="UniProtKB">
        <authorList>
            <consortium name="Ensembl"/>
        </authorList>
    </citation>
    <scope>IDENTIFICATION</scope>
    <source>
        <strain evidence="5">Glennie</strain>
    </source>
</reference>
<keyword evidence="6" id="KW-1185">Reference proteome</keyword>